<organism evidence="2 3">
    <name type="scientific">Arabis nemorensis</name>
    <dbReference type="NCBI Taxonomy" id="586526"/>
    <lineage>
        <taxon>Eukaryota</taxon>
        <taxon>Viridiplantae</taxon>
        <taxon>Streptophyta</taxon>
        <taxon>Embryophyta</taxon>
        <taxon>Tracheophyta</taxon>
        <taxon>Spermatophyta</taxon>
        <taxon>Magnoliopsida</taxon>
        <taxon>eudicotyledons</taxon>
        <taxon>Gunneridae</taxon>
        <taxon>Pentapetalae</taxon>
        <taxon>rosids</taxon>
        <taxon>malvids</taxon>
        <taxon>Brassicales</taxon>
        <taxon>Brassicaceae</taxon>
        <taxon>Arabideae</taxon>
        <taxon>Arabis</taxon>
    </lineage>
</organism>
<evidence type="ECO:0000313" key="2">
    <source>
        <dbReference type="EMBL" id="VVB01434.1"/>
    </source>
</evidence>
<gene>
    <name evidence="2" type="ORF">ANE_LOCUS11878</name>
</gene>
<evidence type="ECO:0000313" key="3">
    <source>
        <dbReference type="Proteomes" id="UP000489600"/>
    </source>
</evidence>
<accession>A0A565BJD2</accession>
<dbReference type="AlphaFoldDB" id="A0A565BJD2"/>
<name>A0A565BJD2_9BRAS</name>
<proteinExistence type="predicted"/>
<keyword evidence="3" id="KW-1185">Reference proteome</keyword>
<sequence length="106" mass="11835">MDSFASKTHHEGDRDEVHNQEQEPLTQESSERGKRKQTTANVPPPPPQDDQSQSSSQALSQNSQEQAANRVFDSIDDEMLDGICNSQHTTVNGLGNLSISKWFSFF</sequence>
<comment type="caution">
    <text evidence="2">The sequence shown here is derived from an EMBL/GenBank/DDBJ whole genome shotgun (WGS) entry which is preliminary data.</text>
</comment>
<protein>
    <submittedName>
        <fullName evidence="2">Uncharacterized protein</fullName>
    </submittedName>
</protein>
<evidence type="ECO:0000256" key="1">
    <source>
        <dbReference type="SAM" id="MobiDB-lite"/>
    </source>
</evidence>
<feature type="region of interest" description="Disordered" evidence="1">
    <location>
        <begin position="1"/>
        <end position="73"/>
    </location>
</feature>
<dbReference type="Proteomes" id="UP000489600">
    <property type="component" value="Unassembled WGS sequence"/>
</dbReference>
<feature type="compositionally biased region" description="Low complexity" evidence="1">
    <location>
        <begin position="49"/>
        <end position="64"/>
    </location>
</feature>
<dbReference type="EMBL" id="CABITT030000004">
    <property type="protein sequence ID" value="VVB01434.1"/>
    <property type="molecule type" value="Genomic_DNA"/>
</dbReference>
<feature type="compositionally biased region" description="Basic and acidic residues" evidence="1">
    <location>
        <begin position="8"/>
        <end position="21"/>
    </location>
</feature>
<reference evidence="2" key="1">
    <citation type="submission" date="2019-07" db="EMBL/GenBank/DDBJ databases">
        <authorList>
            <person name="Dittberner H."/>
        </authorList>
    </citation>
    <scope>NUCLEOTIDE SEQUENCE [LARGE SCALE GENOMIC DNA]</scope>
</reference>